<comment type="caution">
    <text evidence="3">The sequence shown here is derived from an EMBL/GenBank/DDBJ whole genome shotgun (WGS) entry which is preliminary data.</text>
</comment>
<dbReference type="PROSITE" id="PS51099">
    <property type="entry name" value="PTS_EIIB_TYPE_2"/>
    <property type="match status" value="1"/>
</dbReference>
<reference evidence="3 5" key="1">
    <citation type="journal article" date="2015" name="Genome Announc.">
        <title>Expanding the biotechnology potential of lactobacilli through comparative genomics of 213 strains and associated genera.</title>
        <authorList>
            <person name="Sun Z."/>
            <person name="Harris H.M."/>
            <person name="McCann A."/>
            <person name="Guo C."/>
            <person name="Argimon S."/>
            <person name="Zhang W."/>
            <person name="Yang X."/>
            <person name="Jeffery I.B."/>
            <person name="Cooney J.C."/>
            <person name="Kagawa T.F."/>
            <person name="Liu W."/>
            <person name="Song Y."/>
            <person name="Salvetti E."/>
            <person name="Wrobel A."/>
            <person name="Rasinkangas P."/>
            <person name="Parkhill J."/>
            <person name="Rea M.C."/>
            <person name="O'Sullivan O."/>
            <person name="Ritari J."/>
            <person name="Douillard F.P."/>
            <person name="Paul Ross R."/>
            <person name="Yang R."/>
            <person name="Briner A.E."/>
            <person name="Felis G.E."/>
            <person name="de Vos W.M."/>
            <person name="Barrangou R."/>
            <person name="Klaenhammer T.R."/>
            <person name="Caufield P.W."/>
            <person name="Cui Y."/>
            <person name="Zhang H."/>
            <person name="O'Toole P.W."/>
        </authorList>
    </citation>
    <scope>NUCLEOTIDE SEQUENCE [LARGE SCALE GENOMIC DNA]</scope>
    <source>
        <strain evidence="3 5">DSM 18001</strain>
    </source>
</reference>
<gene>
    <name evidence="4" type="ORF">FEZ51_07405</name>
    <name evidence="3" type="ORF">IV81_GL000503</name>
</gene>
<dbReference type="EMBL" id="VBTH01000013">
    <property type="protein sequence ID" value="TLQ03832.1"/>
    <property type="molecule type" value="Genomic_DNA"/>
</dbReference>
<organism evidence="3 5">
    <name type="scientific">Pediococcus stilesii</name>
    <dbReference type="NCBI Taxonomy" id="331679"/>
    <lineage>
        <taxon>Bacteria</taxon>
        <taxon>Bacillati</taxon>
        <taxon>Bacillota</taxon>
        <taxon>Bacilli</taxon>
        <taxon>Lactobacillales</taxon>
        <taxon>Lactobacillaceae</taxon>
        <taxon>Pediococcus</taxon>
    </lineage>
</organism>
<proteinExistence type="predicted"/>
<dbReference type="PATRIC" id="fig|331679.3.peg.510"/>
<evidence type="ECO:0000256" key="1">
    <source>
        <dbReference type="ARBA" id="ARBA00022679"/>
    </source>
</evidence>
<dbReference type="CDD" id="cd05566">
    <property type="entry name" value="PTS_IIB_galactitol"/>
    <property type="match status" value="1"/>
</dbReference>
<dbReference type="Proteomes" id="UP000051859">
    <property type="component" value="Unassembled WGS sequence"/>
</dbReference>
<dbReference type="Gene3D" id="3.40.50.2300">
    <property type="match status" value="1"/>
</dbReference>
<evidence type="ECO:0000313" key="5">
    <source>
        <dbReference type="Proteomes" id="UP000051859"/>
    </source>
</evidence>
<reference evidence="4 6" key="2">
    <citation type="submission" date="2019-05" db="EMBL/GenBank/DDBJ databases">
        <title>The metagenome of a microbial culture collection derived from dairy environment covers the genomic content of the human microbiome.</title>
        <authorList>
            <person name="Roder T."/>
            <person name="Wuthrich D."/>
            <person name="Sattari Z."/>
            <person name="Von Ah U."/>
            <person name="Bar C."/>
            <person name="Ronchi F."/>
            <person name="Macpherson A.J."/>
            <person name="Ganal-Vonarburg S.C."/>
            <person name="Bruggmann R."/>
            <person name="Vergeres G."/>
        </authorList>
    </citation>
    <scope>NUCLEOTIDE SEQUENCE [LARGE SCALE GENOMIC DNA]</scope>
    <source>
        <strain evidence="4 6">FAM 18815</strain>
    </source>
</reference>
<accession>A0A0R2KVG3</accession>
<dbReference type="AlphaFoldDB" id="A0A0R2KVG3"/>
<dbReference type="InterPro" id="IPR003501">
    <property type="entry name" value="PTS_EIIB_2/3"/>
</dbReference>
<dbReference type="Proteomes" id="UP000305541">
    <property type="component" value="Unassembled WGS sequence"/>
</dbReference>
<dbReference type="EMBL" id="JQBX01000014">
    <property type="protein sequence ID" value="KRN93502.1"/>
    <property type="molecule type" value="Genomic_DNA"/>
</dbReference>
<evidence type="ECO:0000313" key="6">
    <source>
        <dbReference type="Proteomes" id="UP000305541"/>
    </source>
</evidence>
<feature type="domain" description="PTS EIIB type-2" evidence="2">
    <location>
        <begin position="3"/>
        <end position="97"/>
    </location>
</feature>
<evidence type="ECO:0000313" key="3">
    <source>
        <dbReference type="EMBL" id="KRN93502.1"/>
    </source>
</evidence>
<evidence type="ECO:0000259" key="2">
    <source>
        <dbReference type="PROSITE" id="PS51099"/>
    </source>
</evidence>
<sequence length="97" mass="10288">MAKRLMVVCGTGIATSTVATGKIKDYLKQEGLDGNVTFLQSKIADEVSAIQNGDYDIVVSTTMVPSDIKDKVINGVPLLTGIGVSKVFDEIKADVLK</sequence>
<dbReference type="InterPro" id="IPR013011">
    <property type="entry name" value="PTS_EIIB_2"/>
</dbReference>
<dbReference type="RefSeq" id="WP_057803673.1">
    <property type="nucleotide sequence ID" value="NZ_JQBX01000014.1"/>
</dbReference>
<dbReference type="SUPFAM" id="SSF52794">
    <property type="entry name" value="PTS system IIB component-like"/>
    <property type="match status" value="1"/>
</dbReference>
<keyword evidence="1" id="KW-0808">Transferase</keyword>
<dbReference type="STRING" id="331679.IV81_GL000503"/>
<keyword evidence="5" id="KW-1185">Reference proteome</keyword>
<dbReference type="InterPro" id="IPR036095">
    <property type="entry name" value="PTS_EIIB-like_sf"/>
</dbReference>
<dbReference type="Pfam" id="PF02302">
    <property type="entry name" value="PTS_IIB"/>
    <property type="match status" value="1"/>
</dbReference>
<evidence type="ECO:0000313" key="4">
    <source>
        <dbReference type="EMBL" id="TLQ03832.1"/>
    </source>
</evidence>
<dbReference type="OrthoDB" id="6505030at2"/>
<dbReference type="GO" id="GO:0009401">
    <property type="term" value="P:phosphoenolpyruvate-dependent sugar phosphotransferase system"/>
    <property type="evidence" value="ECO:0007669"/>
    <property type="project" value="InterPro"/>
</dbReference>
<protein>
    <submittedName>
        <fullName evidence="4">PTS galactitol transporter subunit IIB</fullName>
    </submittedName>
</protein>
<name>A0A0R2KVG3_9LACO</name>
<dbReference type="GO" id="GO:0008982">
    <property type="term" value="F:protein-N(PI)-phosphohistidine-sugar phosphotransferase activity"/>
    <property type="evidence" value="ECO:0007669"/>
    <property type="project" value="InterPro"/>
</dbReference>